<evidence type="ECO:0000256" key="5">
    <source>
        <dbReference type="SAM" id="Phobius"/>
    </source>
</evidence>
<feature type="transmembrane region" description="Helical" evidence="5">
    <location>
        <begin position="107"/>
        <end position="129"/>
    </location>
</feature>
<feature type="transmembrane region" description="Helical" evidence="5">
    <location>
        <begin position="413"/>
        <end position="433"/>
    </location>
</feature>
<dbReference type="PANTHER" id="PTHR23501">
    <property type="entry name" value="MAJOR FACILITATOR SUPERFAMILY"/>
    <property type="match status" value="1"/>
</dbReference>
<evidence type="ECO:0000256" key="3">
    <source>
        <dbReference type="ARBA" id="ARBA00022989"/>
    </source>
</evidence>
<feature type="transmembrane region" description="Helical" evidence="5">
    <location>
        <begin position="135"/>
        <end position="154"/>
    </location>
</feature>
<dbReference type="GO" id="GO:0005886">
    <property type="term" value="C:plasma membrane"/>
    <property type="evidence" value="ECO:0007669"/>
    <property type="project" value="TreeGrafter"/>
</dbReference>
<reference evidence="7 8" key="1">
    <citation type="submission" date="2015-10" db="EMBL/GenBank/DDBJ databases">
        <title>Full genome of DAOMC 229536 Phialocephala scopiformis, a fungal endophyte of spruce producing the potent anti-insectan compound rugulosin.</title>
        <authorList>
            <consortium name="DOE Joint Genome Institute"/>
            <person name="Walker A.K."/>
            <person name="Frasz S.L."/>
            <person name="Seifert K.A."/>
            <person name="Miller J.D."/>
            <person name="Mondo S.J."/>
            <person name="Labutti K."/>
            <person name="Lipzen A."/>
            <person name="Dockter R."/>
            <person name="Kennedy M."/>
            <person name="Grigoriev I.V."/>
            <person name="Spatafora J.W."/>
        </authorList>
    </citation>
    <scope>NUCLEOTIDE SEQUENCE [LARGE SCALE GENOMIC DNA]</scope>
    <source>
        <strain evidence="7 8">CBS 120377</strain>
    </source>
</reference>
<feature type="transmembrane region" description="Helical" evidence="5">
    <location>
        <begin position="517"/>
        <end position="537"/>
    </location>
</feature>
<evidence type="ECO:0000313" key="8">
    <source>
        <dbReference type="Proteomes" id="UP000070700"/>
    </source>
</evidence>
<dbReference type="InParanoid" id="A0A132B7B8"/>
<dbReference type="RefSeq" id="XP_018062244.1">
    <property type="nucleotide sequence ID" value="XM_018223267.1"/>
</dbReference>
<gene>
    <name evidence="7" type="ORF">LY89DRAFT_789537</name>
</gene>
<feature type="transmembrane region" description="Helical" evidence="5">
    <location>
        <begin position="76"/>
        <end position="95"/>
    </location>
</feature>
<dbReference type="EMBL" id="KQ947438">
    <property type="protein sequence ID" value="KUJ07889.1"/>
    <property type="molecule type" value="Genomic_DNA"/>
</dbReference>
<organism evidence="7 8">
    <name type="scientific">Mollisia scopiformis</name>
    <name type="common">Conifer needle endophyte fungus</name>
    <name type="synonym">Phialocephala scopiformis</name>
    <dbReference type="NCBI Taxonomy" id="149040"/>
    <lineage>
        <taxon>Eukaryota</taxon>
        <taxon>Fungi</taxon>
        <taxon>Dikarya</taxon>
        <taxon>Ascomycota</taxon>
        <taxon>Pezizomycotina</taxon>
        <taxon>Leotiomycetes</taxon>
        <taxon>Helotiales</taxon>
        <taxon>Mollisiaceae</taxon>
        <taxon>Mollisia</taxon>
    </lineage>
</organism>
<sequence length="546" mass="58975">MTSIEQSLSLEGEDRKASVEKFTVDEVSLPSEWIQGWRLAAIAVGTCIAIGMSQADSTIASTAILVITNDLGGFDMSSWVFTAYLITYSGFPIIIARVSDIFGRKQVFLTCLLMFTIFSGACGASQTLLQLIMFRWVQGIGASGVLSIGTMYGFELLPMDKWPAYSALLSLSVAISLSIAPVIGAALTQLGQWRWVFLINVPVGITGSLLLILGMPKKLPREPSYVFHNNRWFQKLRKLDLPGVLALVGASVLLTAALQQAARGGSFSTPTVASLLALAPIFILVFLFWQWFSTKTQGRFVAEPILAWDLLSNRVFLGVLINAFFSGAIITTSIVEIPQRFVIVNSLSTIEGGVRLIPFAAVMAFTSTIMSLVLTKLNVPVLYWLLIGGLLQVGGVAGFSQASTESAIKASQYGFQILAGVGVGIFNVALLLLTPHVVERKFLAVANGAINQFRLLGGSVGLSLVVSVSNSRLRNDLASVLTPFQVTMLISRTETISELPAATQTVVRKIFGESYNLQMLILIGIAAANIPATLLQWQKIPIVFKR</sequence>
<keyword evidence="2 5" id="KW-0812">Transmembrane</keyword>
<evidence type="ECO:0000256" key="4">
    <source>
        <dbReference type="ARBA" id="ARBA00023136"/>
    </source>
</evidence>
<protein>
    <submittedName>
        <fullName evidence="7">MFS general substrate transporter</fullName>
    </submittedName>
</protein>
<dbReference type="PANTHER" id="PTHR23501:SF43">
    <property type="entry name" value="MULTIDRUG TRANSPORTER, PUTATIVE (AFU_ORTHOLOGUE AFUA_6G03040)-RELATED"/>
    <property type="match status" value="1"/>
</dbReference>
<dbReference type="GeneID" id="28832993"/>
<comment type="subcellular location">
    <subcellularLocation>
        <location evidence="1">Membrane</location>
        <topology evidence="1">Multi-pass membrane protein</topology>
    </subcellularLocation>
</comment>
<keyword evidence="8" id="KW-1185">Reference proteome</keyword>
<feature type="transmembrane region" description="Helical" evidence="5">
    <location>
        <begin position="273"/>
        <end position="294"/>
    </location>
</feature>
<proteinExistence type="predicted"/>
<dbReference type="PROSITE" id="PS50850">
    <property type="entry name" value="MFS"/>
    <property type="match status" value="1"/>
</dbReference>
<evidence type="ECO:0000259" key="6">
    <source>
        <dbReference type="PROSITE" id="PS50850"/>
    </source>
</evidence>
<keyword evidence="4 5" id="KW-0472">Membrane</keyword>
<feature type="transmembrane region" description="Helical" evidence="5">
    <location>
        <begin position="355"/>
        <end position="374"/>
    </location>
</feature>
<dbReference type="InterPro" id="IPR005829">
    <property type="entry name" value="Sugar_transporter_CS"/>
</dbReference>
<keyword evidence="3 5" id="KW-1133">Transmembrane helix</keyword>
<name>A0A132B7B8_MOLSC</name>
<dbReference type="InterPro" id="IPR020846">
    <property type="entry name" value="MFS_dom"/>
</dbReference>
<dbReference type="Pfam" id="PF07690">
    <property type="entry name" value="MFS_1"/>
    <property type="match status" value="1"/>
</dbReference>
<dbReference type="SUPFAM" id="SSF103473">
    <property type="entry name" value="MFS general substrate transporter"/>
    <property type="match status" value="1"/>
</dbReference>
<dbReference type="GO" id="GO:0022857">
    <property type="term" value="F:transmembrane transporter activity"/>
    <property type="evidence" value="ECO:0007669"/>
    <property type="project" value="InterPro"/>
</dbReference>
<evidence type="ECO:0000313" key="7">
    <source>
        <dbReference type="EMBL" id="KUJ07889.1"/>
    </source>
</evidence>
<feature type="transmembrane region" description="Helical" evidence="5">
    <location>
        <begin position="381"/>
        <end position="401"/>
    </location>
</feature>
<dbReference type="KEGG" id="psco:LY89DRAFT_789537"/>
<evidence type="ECO:0000256" key="2">
    <source>
        <dbReference type="ARBA" id="ARBA00022692"/>
    </source>
</evidence>
<dbReference type="AlphaFoldDB" id="A0A132B7B8"/>
<dbReference type="InterPro" id="IPR036259">
    <property type="entry name" value="MFS_trans_sf"/>
</dbReference>
<evidence type="ECO:0000256" key="1">
    <source>
        <dbReference type="ARBA" id="ARBA00004141"/>
    </source>
</evidence>
<feature type="transmembrane region" description="Helical" evidence="5">
    <location>
        <begin position="241"/>
        <end position="261"/>
    </location>
</feature>
<dbReference type="OrthoDB" id="440553at2759"/>
<feature type="transmembrane region" description="Helical" evidence="5">
    <location>
        <begin position="315"/>
        <end position="335"/>
    </location>
</feature>
<feature type="domain" description="Major facilitator superfamily (MFS) profile" evidence="6">
    <location>
        <begin position="42"/>
        <end position="503"/>
    </location>
</feature>
<accession>A0A132B7B8</accession>
<dbReference type="Proteomes" id="UP000070700">
    <property type="component" value="Unassembled WGS sequence"/>
</dbReference>
<feature type="transmembrane region" description="Helical" evidence="5">
    <location>
        <begin position="193"/>
        <end position="213"/>
    </location>
</feature>
<dbReference type="PROSITE" id="PS00216">
    <property type="entry name" value="SUGAR_TRANSPORT_1"/>
    <property type="match status" value="1"/>
</dbReference>
<feature type="transmembrane region" description="Helical" evidence="5">
    <location>
        <begin position="166"/>
        <end position="187"/>
    </location>
</feature>
<dbReference type="Gene3D" id="1.20.1720.10">
    <property type="entry name" value="Multidrug resistance protein D"/>
    <property type="match status" value="1"/>
</dbReference>
<dbReference type="InterPro" id="IPR011701">
    <property type="entry name" value="MFS"/>
</dbReference>